<accession>A0A1V1P6J4</accession>
<dbReference type="AlphaFoldDB" id="A0A1V1P6J4"/>
<protein>
    <submittedName>
        <fullName evidence="1">Integrase catalytic region</fullName>
    </submittedName>
</protein>
<reference evidence="2" key="1">
    <citation type="submission" date="2012-11" db="EMBL/GenBank/DDBJ databases">
        <authorList>
            <person name="Lucero-Rivera Y.E."/>
            <person name="Tovar-Ramirez D."/>
        </authorList>
    </citation>
    <scope>NUCLEOTIDE SEQUENCE [LARGE SCALE GENOMIC DNA]</scope>
    <source>
        <strain evidence="2">Araruama</strain>
    </source>
</reference>
<sequence length="165" mass="19037">MKLDQNLRNKILKTFKETGMIRRTARKYNVSRNTVRKIIRTSEAGKSSVSYSPRPSKLDPYKAKIEYLIKEKDLSAIRVLEDIKPLGYQGGYSILKDYIRTIRPSKSRGASAPIEHSPGHEAQMDWSPHRVIVGGKEIVVQTGSIVFCYSRWLYINFFWMRPSKA</sequence>
<dbReference type="PANTHER" id="PTHR35004:SF7">
    <property type="entry name" value="INTEGRASE PROTEIN"/>
    <property type="match status" value="1"/>
</dbReference>
<proteinExistence type="predicted"/>
<organism evidence="1 2">
    <name type="scientific">Candidatus Magnetoglobus multicellularis str. Araruama</name>
    <dbReference type="NCBI Taxonomy" id="890399"/>
    <lineage>
        <taxon>Bacteria</taxon>
        <taxon>Pseudomonadati</taxon>
        <taxon>Thermodesulfobacteriota</taxon>
        <taxon>Desulfobacteria</taxon>
        <taxon>Desulfobacterales</taxon>
        <taxon>Desulfobacteraceae</taxon>
        <taxon>Candidatus Magnetoglobus</taxon>
    </lineage>
</organism>
<dbReference type="PANTHER" id="PTHR35004">
    <property type="entry name" value="TRANSPOSASE RV3428C-RELATED"/>
    <property type="match status" value="1"/>
</dbReference>
<dbReference type="Proteomes" id="UP000189670">
    <property type="component" value="Unassembled WGS sequence"/>
</dbReference>
<dbReference type="EMBL" id="ATBP01000415">
    <property type="protein sequence ID" value="ETR70497.1"/>
    <property type="molecule type" value="Genomic_DNA"/>
</dbReference>
<evidence type="ECO:0000313" key="1">
    <source>
        <dbReference type="EMBL" id="ETR70497.1"/>
    </source>
</evidence>
<comment type="caution">
    <text evidence="1">The sequence shown here is derived from an EMBL/GenBank/DDBJ whole genome shotgun (WGS) entry which is preliminary data.</text>
</comment>
<evidence type="ECO:0000313" key="2">
    <source>
        <dbReference type="Proteomes" id="UP000189670"/>
    </source>
</evidence>
<gene>
    <name evidence="1" type="ORF">OMM_03200</name>
</gene>
<name>A0A1V1P6J4_9BACT</name>